<dbReference type="InterPro" id="IPR020667">
    <property type="entry name" value="DNA_mismatch_repair_MutL"/>
</dbReference>
<gene>
    <name evidence="4 7" type="primary">mutL</name>
    <name evidence="7" type="ORF">J5W02_12590</name>
</gene>
<dbReference type="EMBL" id="JAGFNZ010000005">
    <property type="protein sequence ID" value="MBW7573648.1"/>
    <property type="molecule type" value="Genomic_DNA"/>
</dbReference>
<dbReference type="PROSITE" id="PS00058">
    <property type="entry name" value="DNA_MISMATCH_REPAIR_1"/>
    <property type="match status" value="1"/>
</dbReference>
<dbReference type="SUPFAM" id="SSF54211">
    <property type="entry name" value="Ribosomal protein S5 domain 2-like"/>
    <property type="match status" value="1"/>
</dbReference>
<dbReference type="Gene3D" id="3.30.1540.20">
    <property type="entry name" value="MutL, C-terminal domain, dimerisation subdomain"/>
    <property type="match status" value="1"/>
</dbReference>
<comment type="function">
    <text evidence="4">This protein is involved in the repair of mismatches in DNA. It is required for dam-dependent methyl-directed DNA mismatch repair. May act as a 'molecular matchmaker', a protein that promotes the formation of a stable complex between two or more DNA-binding proteins in an ATP-dependent manner without itself being part of a final effector complex.</text>
</comment>
<protein>
    <recommendedName>
        <fullName evidence="4">DNA mismatch repair protein MutL</fullName>
    </recommendedName>
</protein>
<evidence type="ECO:0000259" key="5">
    <source>
        <dbReference type="SMART" id="SM00853"/>
    </source>
</evidence>
<dbReference type="SMART" id="SM00853">
    <property type="entry name" value="MutL_C"/>
    <property type="match status" value="1"/>
</dbReference>
<dbReference type="InterPro" id="IPR014762">
    <property type="entry name" value="DNA_mismatch_repair_CS"/>
</dbReference>
<dbReference type="SUPFAM" id="SSF55874">
    <property type="entry name" value="ATPase domain of HSP90 chaperone/DNA topoisomerase II/histidine kinase"/>
    <property type="match status" value="1"/>
</dbReference>
<dbReference type="Pfam" id="PF08676">
    <property type="entry name" value="MutL_C"/>
    <property type="match status" value="1"/>
</dbReference>
<dbReference type="Pfam" id="PF13589">
    <property type="entry name" value="HATPase_c_3"/>
    <property type="match status" value="1"/>
</dbReference>
<evidence type="ECO:0000256" key="4">
    <source>
        <dbReference type="HAMAP-Rule" id="MF_00149"/>
    </source>
</evidence>
<dbReference type="PANTHER" id="PTHR10073:SF12">
    <property type="entry name" value="DNA MISMATCH REPAIR PROTEIN MLH1"/>
    <property type="match status" value="1"/>
</dbReference>
<dbReference type="InterPro" id="IPR036890">
    <property type="entry name" value="HATPase_C_sf"/>
</dbReference>
<name>A0ABS7DQT2_9FIRM</name>
<dbReference type="NCBIfam" id="TIGR00585">
    <property type="entry name" value="mutl"/>
    <property type="match status" value="1"/>
</dbReference>
<keyword evidence="7" id="KW-0540">Nuclease</keyword>
<dbReference type="SUPFAM" id="SSF118116">
    <property type="entry name" value="DNA mismatch repair protein MutL"/>
    <property type="match status" value="1"/>
</dbReference>
<proteinExistence type="inferred from homology"/>
<keyword evidence="2 4" id="KW-0227">DNA damage</keyword>
<dbReference type="Gene3D" id="3.30.565.10">
    <property type="entry name" value="Histidine kinase-like ATPase, C-terminal domain"/>
    <property type="match status" value="1"/>
</dbReference>
<keyword evidence="3 4" id="KW-0234">DNA repair</keyword>
<evidence type="ECO:0000313" key="7">
    <source>
        <dbReference type="EMBL" id="MBW7573648.1"/>
    </source>
</evidence>
<dbReference type="GO" id="GO:0004519">
    <property type="term" value="F:endonuclease activity"/>
    <property type="evidence" value="ECO:0007669"/>
    <property type="project" value="UniProtKB-KW"/>
</dbReference>
<evidence type="ECO:0000313" key="8">
    <source>
        <dbReference type="Proteomes" id="UP000719942"/>
    </source>
</evidence>
<dbReference type="CDD" id="cd00782">
    <property type="entry name" value="MutL_Trans"/>
    <property type="match status" value="1"/>
</dbReference>
<evidence type="ECO:0000256" key="1">
    <source>
        <dbReference type="ARBA" id="ARBA00006082"/>
    </source>
</evidence>
<dbReference type="InterPro" id="IPR002099">
    <property type="entry name" value="MutL/Mlh/PMS"/>
</dbReference>
<keyword evidence="7" id="KW-0255">Endonuclease</keyword>
<dbReference type="SMART" id="SM01340">
    <property type="entry name" value="DNA_mis_repair"/>
    <property type="match status" value="1"/>
</dbReference>
<dbReference type="InterPro" id="IPR014721">
    <property type="entry name" value="Ribsml_uS5_D2-typ_fold_subgr"/>
</dbReference>
<dbReference type="InterPro" id="IPR038973">
    <property type="entry name" value="MutL/Mlh/Pms-like"/>
</dbReference>
<dbReference type="RefSeq" id="WP_219966048.1">
    <property type="nucleotide sequence ID" value="NZ_JAGFNZ010000005.1"/>
</dbReference>
<dbReference type="InterPro" id="IPR014790">
    <property type="entry name" value="MutL_C"/>
</dbReference>
<sequence length="635" mass="68889">MSKINVLDKHIAELIAAGEVVERPASVIKELVENSIDAGATAITVEIKNGGITYMRVTDNGSGIARDDVAAAFLRHATSKVHSQDDLESISTLGFRGEALASIAAVARVELLTATQGELAGTRYEIDGGVEQDCEDAGCAQGTTFVVRDLFYNTPARMKFLKKDVVEANAIAAVMDRLALSHPEISVRFIRDSRETLNSPGDGKLKSAVYAVFGKEFTAGLIPTEYEWNGVKLWGFISKPSAARPNRSMQHFFINGRYIKSRTAMVALEEAFKGSLMVGKVPACVLHMGISFQAVDVNVHPSKIEVRFINEKPVFDAVYHGVKTALHSGDVPSVMAFQKPEPPVFEQPKASVQIQFTAPAKPADSQSPPVIPAVRPAAAPVHGFAVSDAHRPTFHTNFSAANIEFTEPVPVPEDDHPSASVMPEPVAGEPVQSAVLGVTPIETPASEEAEKLVGEAFNTYMILERGNELIFIDKHAAHERMLYEKLRAQEGQADQQMLLEPVAVTLEKNEYAAVMNSLDLCAAAGFEIDDFGSGTVLVRSVPLILGDDDVAGTVMEIAGYLQSAKNDITTEKLDWLYHNVACRAAVKAGDVSSPMELSALAKRIENEDIRYCPHGRPVSIVMKKKDLERQFGRIQ</sequence>
<dbReference type="Proteomes" id="UP000719942">
    <property type="component" value="Unassembled WGS sequence"/>
</dbReference>
<dbReference type="InterPro" id="IPR020568">
    <property type="entry name" value="Ribosomal_Su5_D2-typ_SF"/>
</dbReference>
<dbReference type="HAMAP" id="MF_00149">
    <property type="entry name" value="DNA_mis_repair"/>
    <property type="match status" value="1"/>
</dbReference>
<reference evidence="7 8" key="1">
    <citation type="submission" date="2021-03" db="EMBL/GenBank/DDBJ databases">
        <title>Caproiciproducens sp. nov. isolated from feces of cow.</title>
        <authorList>
            <person name="Choi J.-Y."/>
        </authorList>
    </citation>
    <scope>NUCLEOTIDE SEQUENCE [LARGE SCALE GENOMIC DNA]</scope>
    <source>
        <strain evidence="7 8">AGMB10547</strain>
    </source>
</reference>
<keyword evidence="7" id="KW-0378">Hydrolase</keyword>
<dbReference type="Pfam" id="PF01119">
    <property type="entry name" value="DNA_mis_repair"/>
    <property type="match status" value="1"/>
</dbReference>
<evidence type="ECO:0000256" key="2">
    <source>
        <dbReference type="ARBA" id="ARBA00022763"/>
    </source>
</evidence>
<dbReference type="InterPro" id="IPR037198">
    <property type="entry name" value="MutL_C_sf"/>
</dbReference>
<organism evidence="7 8">
    <name type="scientific">Caproiciproducens faecalis</name>
    <dbReference type="NCBI Taxonomy" id="2820301"/>
    <lineage>
        <taxon>Bacteria</taxon>
        <taxon>Bacillati</taxon>
        <taxon>Bacillota</taxon>
        <taxon>Clostridia</taxon>
        <taxon>Eubacteriales</taxon>
        <taxon>Acutalibacteraceae</taxon>
        <taxon>Caproiciproducens</taxon>
    </lineage>
</organism>
<comment type="caution">
    <text evidence="7">The sequence shown here is derived from an EMBL/GenBank/DDBJ whole genome shotgun (WGS) entry which is preliminary data.</text>
</comment>
<evidence type="ECO:0000256" key="3">
    <source>
        <dbReference type="ARBA" id="ARBA00023204"/>
    </source>
</evidence>
<dbReference type="Gene3D" id="3.30.230.10">
    <property type="match status" value="1"/>
</dbReference>
<dbReference type="InterPro" id="IPR013507">
    <property type="entry name" value="DNA_mismatch_S5_2-like"/>
</dbReference>
<accession>A0ABS7DQT2</accession>
<dbReference type="Gene3D" id="3.30.1370.100">
    <property type="entry name" value="MutL, C-terminal domain, regulatory subdomain"/>
    <property type="match status" value="1"/>
</dbReference>
<feature type="domain" description="DNA mismatch repair protein S5" evidence="6">
    <location>
        <begin position="209"/>
        <end position="327"/>
    </location>
</feature>
<evidence type="ECO:0000259" key="6">
    <source>
        <dbReference type="SMART" id="SM01340"/>
    </source>
</evidence>
<keyword evidence="8" id="KW-1185">Reference proteome</keyword>
<dbReference type="PANTHER" id="PTHR10073">
    <property type="entry name" value="DNA MISMATCH REPAIR PROTEIN MLH, PMS, MUTL"/>
    <property type="match status" value="1"/>
</dbReference>
<dbReference type="CDD" id="cd16926">
    <property type="entry name" value="HATPase_MutL-MLH-PMS-like"/>
    <property type="match status" value="1"/>
</dbReference>
<dbReference type="InterPro" id="IPR042121">
    <property type="entry name" value="MutL_C_regsub"/>
</dbReference>
<dbReference type="InterPro" id="IPR042120">
    <property type="entry name" value="MutL_C_dimsub"/>
</dbReference>
<feature type="domain" description="MutL C-terminal dimerisation" evidence="5">
    <location>
        <begin position="452"/>
        <end position="592"/>
    </location>
</feature>
<comment type="similarity">
    <text evidence="1 4">Belongs to the DNA mismatch repair MutL/HexB family.</text>
</comment>